<name>A0A284R4T3_ARMOS</name>
<sequence>MVQSISPLPPFCQDWCTPDLAAKFVQLALKDDTWLGLENDIDNPTNDLIHHLFWCSPLMNKAFEYAATEHLFQADKVDKALQSNSYSVYNASKIIKLFIDTLITPSSKLDATMSQKFLKYLFEPDTLFAVCIPLVGNGSRETLHDLLQLHPNNDITWPDCLAKLQKFKYPQKLLDNSDVSGILADLATFLKDGSGPFGKKAPSSMEQIPQLDVSPTPVTASSPKNLWHRIQQYITKNTVNEDVALPDLNTGMV</sequence>
<evidence type="ECO:0000313" key="1">
    <source>
        <dbReference type="EMBL" id="SJL03726.1"/>
    </source>
</evidence>
<reference evidence="2" key="1">
    <citation type="journal article" date="2017" name="Nat. Ecol. Evol.">
        <title>Genome expansion and lineage-specific genetic innovations in the forest pathogenic fungi Armillaria.</title>
        <authorList>
            <person name="Sipos G."/>
            <person name="Prasanna A.N."/>
            <person name="Walter M.C."/>
            <person name="O'Connor E."/>
            <person name="Balint B."/>
            <person name="Krizsan K."/>
            <person name="Kiss B."/>
            <person name="Hess J."/>
            <person name="Varga T."/>
            <person name="Slot J."/>
            <person name="Riley R."/>
            <person name="Boka B."/>
            <person name="Rigling D."/>
            <person name="Barry K."/>
            <person name="Lee J."/>
            <person name="Mihaltcheva S."/>
            <person name="LaButti K."/>
            <person name="Lipzen A."/>
            <person name="Waldron R."/>
            <person name="Moloney N.M."/>
            <person name="Sperisen C."/>
            <person name="Kredics L."/>
            <person name="Vagvoelgyi C."/>
            <person name="Patrignani A."/>
            <person name="Fitzpatrick D."/>
            <person name="Nagy I."/>
            <person name="Doyle S."/>
            <person name="Anderson J.B."/>
            <person name="Grigoriev I.V."/>
            <person name="Gueldener U."/>
            <person name="Muensterkoetter M."/>
            <person name="Nagy L.G."/>
        </authorList>
    </citation>
    <scope>NUCLEOTIDE SEQUENCE [LARGE SCALE GENOMIC DNA]</scope>
    <source>
        <strain evidence="2">C18/9</strain>
    </source>
</reference>
<evidence type="ECO:0000313" key="2">
    <source>
        <dbReference type="Proteomes" id="UP000219338"/>
    </source>
</evidence>
<accession>A0A284R4T3</accession>
<keyword evidence="2" id="KW-1185">Reference proteome</keyword>
<organism evidence="1 2">
    <name type="scientific">Armillaria ostoyae</name>
    <name type="common">Armillaria root rot fungus</name>
    <dbReference type="NCBI Taxonomy" id="47428"/>
    <lineage>
        <taxon>Eukaryota</taxon>
        <taxon>Fungi</taxon>
        <taxon>Dikarya</taxon>
        <taxon>Basidiomycota</taxon>
        <taxon>Agaricomycotina</taxon>
        <taxon>Agaricomycetes</taxon>
        <taxon>Agaricomycetidae</taxon>
        <taxon>Agaricales</taxon>
        <taxon>Marasmiineae</taxon>
        <taxon>Physalacriaceae</taxon>
        <taxon>Armillaria</taxon>
    </lineage>
</organism>
<dbReference type="EMBL" id="FUEG01000004">
    <property type="protein sequence ID" value="SJL03726.1"/>
    <property type="molecule type" value="Genomic_DNA"/>
</dbReference>
<dbReference type="OrthoDB" id="3014651at2759"/>
<dbReference type="AlphaFoldDB" id="A0A284R4T3"/>
<proteinExistence type="predicted"/>
<dbReference type="Proteomes" id="UP000219338">
    <property type="component" value="Unassembled WGS sequence"/>
</dbReference>
<protein>
    <submittedName>
        <fullName evidence="1">Uncharacterized protein</fullName>
    </submittedName>
</protein>
<gene>
    <name evidence="1" type="ORF">ARMOST_07083</name>
</gene>